<protein>
    <submittedName>
        <fullName evidence="1">Uncharacterized protein</fullName>
    </submittedName>
</protein>
<reference evidence="1" key="1">
    <citation type="submission" date="2020-06" db="EMBL/GenBank/DDBJ databases">
        <authorList>
            <person name="Li T."/>
            <person name="Hu X."/>
            <person name="Zhang T."/>
            <person name="Song X."/>
            <person name="Zhang H."/>
            <person name="Dai N."/>
            <person name="Sheng W."/>
            <person name="Hou X."/>
            <person name="Wei L."/>
        </authorList>
    </citation>
    <scope>NUCLEOTIDE SEQUENCE</scope>
    <source>
        <strain evidence="1">G02</strain>
        <tissue evidence="1">Leaf</tissue>
    </source>
</reference>
<dbReference type="AlphaFoldDB" id="A0AAW2J1D6"/>
<reference evidence="1" key="2">
    <citation type="journal article" date="2024" name="Plant">
        <title>Genomic evolution and insights into agronomic trait innovations of Sesamum species.</title>
        <authorList>
            <person name="Miao H."/>
            <person name="Wang L."/>
            <person name="Qu L."/>
            <person name="Liu H."/>
            <person name="Sun Y."/>
            <person name="Le M."/>
            <person name="Wang Q."/>
            <person name="Wei S."/>
            <person name="Zheng Y."/>
            <person name="Lin W."/>
            <person name="Duan Y."/>
            <person name="Cao H."/>
            <person name="Xiong S."/>
            <person name="Wang X."/>
            <person name="Wei L."/>
            <person name="Li C."/>
            <person name="Ma Q."/>
            <person name="Ju M."/>
            <person name="Zhao R."/>
            <person name="Li G."/>
            <person name="Mu C."/>
            <person name="Tian Q."/>
            <person name="Mei H."/>
            <person name="Zhang T."/>
            <person name="Gao T."/>
            <person name="Zhang H."/>
        </authorList>
    </citation>
    <scope>NUCLEOTIDE SEQUENCE</scope>
    <source>
        <strain evidence="1">G02</strain>
    </source>
</reference>
<accession>A0AAW2J1D6</accession>
<name>A0AAW2J1D6_SESRA</name>
<gene>
    <name evidence="1" type="ORF">Sradi_7100100</name>
</gene>
<dbReference type="EMBL" id="JACGWJ010000784">
    <property type="protein sequence ID" value="KAL0288324.1"/>
    <property type="molecule type" value="Genomic_DNA"/>
</dbReference>
<organism evidence="1">
    <name type="scientific">Sesamum radiatum</name>
    <name type="common">Black benniseed</name>
    <dbReference type="NCBI Taxonomy" id="300843"/>
    <lineage>
        <taxon>Eukaryota</taxon>
        <taxon>Viridiplantae</taxon>
        <taxon>Streptophyta</taxon>
        <taxon>Embryophyta</taxon>
        <taxon>Tracheophyta</taxon>
        <taxon>Spermatophyta</taxon>
        <taxon>Magnoliopsida</taxon>
        <taxon>eudicotyledons</taxon>
        <taxon>Gunneridae</taxon>
        <taxon>Pentapetalae</taxon>
        <taxon>asterids</taxon>
        <taxon>lamiids</taxon>
        <taxon>Lamiales</taxon>
        <taxon>Pedaliaceae</taxon>
        <taxon>Sesamum</taxon>
    </lineage>
</organism>
<comment type="caution">
    <text evidence="1">The sequence shown here is derived from an EMBL/GenBank/DDBJ whole genome shotgun (WGS) entry which is preliminary data.</text>
</comment>
<evidence type="ECO:0000313" key="1">
    <source>
        <dbReference type="EMBL" id="KAL0288324.1"/>
    </source>
</evidence>
<sequence>MEAHVMPSGEGVALVVLVHPTVRPGPVGWWPSSQLTPLHRSQQESVGAGTQLLMTGWLAQDPLAQPWEG</sequence>
<proteinExistence type="predicted"/>